<evidence type="ECO:0000313" key="2">
    <source>
        <dbReference type="EMBL" id="BDV42552.1"/>
    </source>
</evidence>
<gene>
    <name evidence="2" type="ORF">GURASL_14750</name>
</gene>
<name>A0ABM8EJB7_9BACT</name>
<sequence>MKLVCITDQFEGSDHSSIEGIFGGYLQAHCDVQLVYFSRERREPYCDGRRLILPYRFKRHGAAGQIDRFVSLSSVDFVIVRNFFPVLRDVVRQRKGVGFRIGFWNSFPHTYRRLFEAEQERRAVLRKSVEYRVRSYFERRLVDRCDFLVTMSPEFQASFYPGLAIPHLALPMGIDFAGLPTYQPAGGGRKRLIYTGTVDSLRQTDLIAEALAGLDEDFALDIYTRSDNATTRKIAALGDRRITLCPPLPRPELFRKMAGYDAGIGLIPENRLYNVSSPTKTLEYYGIGMPAIVNYLPEYVALFDERSAFFCDFRKDAIQKAVRQVLAAPAHRLAEMGQRGREIVVNGRSYESLAQRLFRFLEGLQ</sequence>
<protein>
    <recommendedName>
        <fullName evidence="1">Spore protein YkvP/CgeB glycosyl transferase-like domain-containing protein</fullName>
    </recommendedName>
</protein>
<accession>A0ABM8EJB7</accession>
<evidence type="ECO:0000259" key="1">
    <source>
        <dbReference type="Pfam" id="PF13524"/>
    </source>
</evidence>
<dbReference type="Pfam" id="PF13524">
    <property type="entry name" value="Glyco_trans_1_2"/>
    <property type="match status" value="1"/>
</dbReference>
<evidence type="ECO:0000313" key="3">
    <source>
        <dbReference type="Proteomes" id="UP001317705"/>
    </source>
</evidence>
<organism evidence="2 3">
    <name type="scientific">Geotalea uraniireducens</name>
    <dbReference type="NCBI Taxonomy" id="351604"/>
    <lineage>
        <taxon>Bacteria</taxon>
        <taxon>Pseudomonadati</taxon>
        <taxon>Thermodesulfobacteriota</taxon>
        <taxon>Desulfuromonadia</taxon>
        <taxon>Geobacterales</taxon>
        <taxon>Geobacteraceae</taxon>
        <taxon>Geotalea</taxon>
    </lineage>
</organism>
<keyword evidence="3" id="KW-1185">Reference proteome</keyword>
<dbReference type="RefSeq" id="WP_282003076.1">
    <property type="nucleotide sequence ID" value="NZ_AP027151.1"/>
</dbReference>
<feature type="domain" description="Spore protein YkvP/CgeB glycosyl transferase-like" evidence="1">
    <location>
        <begin position="241"/>
        <end position="357"/>
    </location>
</feature>
<dbReference type="InterPro" id="IPR055259">
    <property type="entry name" value="YkvP/CgeB_Glyco_trans-like"/>
</dbReference>
<dbReference type="Gene3D" id="3.40.50.2000">
    <property type="entry name" value="Glycogen Phosphorylase B"/>
    <property type="match status" value="1"/>
</dbReference>
<proteinExistence type="predicted"/>
<dbReference type="Proteomes" id="UP001317705">
    <property type="component" value="Chromosome"/>
</dbReference>
<dbReference type="SUPFAM" id="SSF53756">
    <property type="entry name" value="UDP-Glycosyltransferase/glycogen phosphorylase"/>
    <property type="match status" value="1"/>
</dbReference>
<dbReference type="EMBL" id="AP027151">
    <property type="protein sequence ID" value="BDV42552.1"/>
    <property type="molecule type" value="Genomic_DNA"/>
</dbReference>
<reference evidence="2 3" key="1">
    <citation type="submission" date="2022-12" db="EMBL/GenBank/DDBJ databases">
        <title>Polyphasic characterization of Geotalea uranireducens NIT-SL11 newly isolated from a complex of sewage sludge and microbially reduced graphene oxide.</title>
        <authorList>
            <person name="Xie L."/>
            <person name="Yoshida N."/>
            <person name="Meng L."/>
        </authorList>
    </citation>
    <scope>NUCLEOTIDE SEQUENCE [LARGE SCALE GENOMIC DNA]</scope>
    <source>
        <strain evidence="2 3">NIT-SL11</strain>
    </source>
</reference>